<name>A0A239I8B1_9BACT</name>
<dbReference type="EMBL" id="FZOQ01000016">
    <property type="protein sequence ID" value="SNS89622.1"/>
    <property type="molecule type" value="Genomic_DNA"/>
</dbReference>
<gene>
    <name evidence="3" type="ORF">SAMN06296052_11632</name>
</gene>
<keyword evidence="1" id="KW-0732">Signal</keyword>
<reference evidence="4" key="1">
    <citation type="submission" date="2017-06" db="EMBL/GenBank/DDBJ databases">
        <authorList>
            <person name="Varghese N."/>
            <person name="Submissions S."/>
        </authorList>
    </citation>
    <scope>NUCLEOTIDE SEQUENCE [LARGE SCALE GENOMIC DNA]</scope>
    <source>
        <strain evidence="4">NKM1</strain>
    </source>
</reference>
<dbReference type="Proteomes" id="UP000198432">
    <property type="component" value="Unassembled WGS sequence"/>
</dbReference>
<evidence type="ECO:0000256" key="1">
    <source>
        <dbReference type="SAM" id="SignalP"/>
    </source>
</evidence>
<feature type="domain" description="SusE outer membrane protein" evidence="2">
    <location>
        <begin position="24"/>
        <end position="135"/>
    </location>
</feature>
<dbReference type="InterPro" id="IPR025970">
    <property type="entry name" value="SusE"/>
</dbReference>
<dbReference type="PROSITE" id="PS51257">
    <property type="entry name" value="PROKAR_LIPOPROTEIN"/>
    <property type="match status" value="1"/>
</dbReference>
<keyword evidence="4" id="KW-1185">Reference proteome</keyword>
<organism evidence="3 4">
    <name type="scientific">Pontibacter ummariensis</name>
    <dbReference type="NCBI Taxonomy" id="1610492"/>
    <lineage>
        <taxon>Bacteria</taxon>
        <taxon>Pseudomonadati</taxon>
        <taxon>Bacteroidota</taxon>
        <taxon>Cytophagia</taxon>
        <taxon>Cytophagales</taxon>
        <taxon>Hymenobacteraceae</taxon>
        <taxon>Pontibacter</taxon>
    </lineage>
</organism>
<dbReference type="GO" id="GO:2001070">
    <property type="term" value="F:starch binding"/>
    <property type="evidence" value="ECO:0007669"/>
    <property type="project" value="InterPro"/>
</dbReference>
<dbReference type="Gene3D" id="2.60.40.3620">
    <property type="match status" value="2"/>
</dbReference>
<feature type="chain" id="PRO_5012172958" description="SusE outer membrane protein domain-containing protein" evidence="1">
    <location>
        <begin position="21"/>
        <end position="374"/>
    </location>
</feature>
<dbReference type="AlphaFoldDB" id="A0A239I8B1"/>
<evidence type="ECO:0000259" key="2">
    <source>
        <dbReference type="Pfam" id="PF14292"/>
    </source>
</evidence>
<evidence type="ECO:0000313" key="4">
    <source>
        <dbReference type="Proteomes" id="UP000198432"/>
    </source>
</evidence>
<dbReference type="GO" id="GO:0019867">
    <property type="term" value="C:outer membrane"/>
    <property type="evidence" value="ECO:0007669"/>
    <property type="project" value="InterPro"/>
</dbReference>
<dbReference type="RefSeq" id="WP_089320386.1">
    <property type="nucleotide sequence ID" value="NZ_FZOQ01000016.1"/>
</dbReference>
<proteinExistence type="predicted"/>
<feature type="signal peptide" evidence="1">
    <location>
        <begin position="1"/>
        <end position="20"/>
    </location>
</feature>
<sequence length="374" mass="41445">MKIWLHKLSILCLFSVVLFSCEKDEDEFVTVTAGDAPTLNASETTVVLQEDQAEEEAITFSWTPLDVTWSDPEVSHSNAATYFLEFDTAEDNFASPQVVRVGNATERVYTAAQLNALLNQLELTPGEAGDVVVRLRTVLGDNLDPYYSNVMNITATPWLDKPNFPTVYMVGDATEFDWDAANATPVFRSTADPFTFIYTGYLQEGALKFLQNRGEWAPQWGSDGTATGVAARPTETDPDPAAFTVPADGYYTVVLDLRDNIFAIEPFDASGAEVYESIGIIGAFNEWTDPVVPLTNSEFNPHYWTTEYTFASDTELKFRIAEGWDVNWGTGAVVSEDPIYSEGVLNGPNIVVPAGTYRIIFNDLTGRYLFIEQE</sequence>
<protein>
    <recommendedName>
        <fullName evidence="2">SusE outer membrane protein domain-containing protein</fullName>
    </recommendedName>
</protein>
<evidence type="ECO:0000313" key="3">
    <source>
        <dbReference type="EMBL" id="SNS89622.1"/>
    </source>
</evidence>
<dbReference type="OrthoDB" id="975117at2"/>
<accession>A0A239I8B1</accession>
<dbReference type="Pfam" id="PF14292">
    <property type="entry name" value="SusE"/>
    <property type="match status" value="1"/>
</dbReference>